<evidence type="ECO:0000313" key="1">
    <source>
        <dbReference type="EMBL" id="TBU05169.1"/>
    </source>
</evidence>
<dbReference type="VEuPathDB" id="MicrosporidiaDB:CWI39_0251p0010"/>
<protein>
    <submittedName>
        <fullName evidence="1">Uncharacterized protein</fullName>
    </submittedName>
</protein>
<dbReference type="EMBL" id="PITI01000668">
    <property type="protein sequence ID" value="TBU05169.1"/>
    <property type="molecule type" value="Genomic_DNA"/>
</dbReference>
<gene>
    <name evidence="1" type="ORF">CWI36_0668p0020</name>
</gene>
<proteinExistence type="predicted"/>
<reference evidence="1 2" key="1">
    <citation type="submission" date="2017-12" db="EMBL/GenBank/DDBJ databases">
        <authorList>
            <person name="Pombert J.-F."/>
            <person name="Haag K.L."/>
            <person name="Ebert D."/>
        </authorList>
    </citation>
    <scope>NUCLEOTIDE SEQUENCE [LARGE SCALE GENOMIC DNA]</scope>
    <source>
        <strain evidence="1">BE-OM-2</strain>
    </source>
</reference>
<comment type="caution">
    <text evidence="1">The sequence shown here is derived from an EMBL/GenBank/DDBJ whole genome shotgun (WGS) entry which is preliminary data.</text>
</comment>
<organism evidence="1 2">
    <name type="scientific">Hamiltosporidium magnivora</name>
    <dbReference type="NCBI Taxonomy" id="148818"/>
    <lineage>
        <taxon>Eukaryota</taxon>
        <taxon>Fungi</taxon>
        <taxon>Fungi incertae sedis</taxon>
        <taxon>Microsporidia</taxon>
        <taxon>Dubosqiidae</taxon>
        <taxon>Hamiltosporidium</taxon>
    </lineage>
</organism>
<name>A0A4Q9LBG4_9MICR</name>
<dbReference type="AlphaFoldDB" id="A0A4Q9LBG4"/>
<keyword evidence="2" id="KW-1185">Reference proteome</keyword>
<evidence type="ECO:0000313" key="2">
    <source>
        <dbReference type="Proteomes" id="UP000291404"/>
    </source>
</evidence>
<accession>A0A4Q9LBG4</accession>
<sequence>MENKDIIVDRNMNCDIFKDTFNEKIINISSGSFDEPKGCYKTAISTRSMKNTELFRFLGELEPEDMSNSYVLILSLKIETKECNYIANIIEKIDKIVAIMNKDPKTNKNKLECGLKTEMLYLKTIYHDFSYINNLSVSEKIEYIAKNFTIENENLASTDTIYLLVNKKMDLSERCGLCHLLNQYFESFGKQNRYLYILMENITQKKPKKIVDFISEKKDDIHISFLIFNFKNLVYDLNTKSNVKKPTFSYNKKFHSILMCSYWEDKKPKTRFLYIGFEILLNNMTRPKKIYEIEIKENNTSHISKENPIIFKHRVNLVFFYDYLVECSYISYDEKNPAIRIKMLDFLSLKWF</sequence>
<dbReference type="VEuPathDB" id="MicrosporidiaDB:CWI36_0668p0020"/>
<dbReference type="Proteomes" id="UP000291404">
    <property type="component" value="Unassembled WGS sequence"/>
</dbReference>